<dbReference type="Gene3D" id="1.25.40.180">
    <property type="match status" value="1"/>
</dbReference>
<evidence type="ECO:0000313" key="8">
    <source>
        <dbReference type="Proteomes" id="UP000007151"/>
    </source>
</evidence>
<dbReference type="eggNOG" id="KOG2141">
    <property type="taxonomic scope" value="Eukaryota"/>
</dbReference>
<feature type="compositionally biased region" description="Acidic residues" evidence="5">
    <location>
        <begin position="299"/>
        <end position="311"/>
    </location>
</feature>
<evidence type="ECO:0000256" key="4">
    <source>
        <dbReference type="SAM" id="Coils"/>
    </source>
</evidence>
<dbReference type="FunFam" id="1.25.40.180:FF:000032">
    <property type="entry name" value="Nucleolar MIF4G domain-containing protein 1"/>
    <property type="match status" value="1"/>
</dbReference>
<keyword evidence="8" id="KW-1185">Reference proteome</keyword>
<comment type="similarity">
    <text evidence="2">Belongs to the CWC22 family.</text>
</comment>
<dbReference type="EMBL" id="AGBW02013278">
    <property type="protein sequence ID" value="OWR43667.1"/>
    <property type="molecule type" value="Genomic_DNA"/>
</dbReference>
<dbReference type="SUPFAM" id="SSF48371">
    <property type="entry name" value="ARM repeat"/>
    <property type="match status" value="1"/>
</dbReference>
<feature type="compositionally biased region" description="Acidic residues" evidence="5">
    <location>
        <begin position="205"/>
        <end position="230"/>
    </location>
</feature>
<comment type="caution">
    <text evidence="7">The sequence shown here is derived from an EMBL/GenBank/DDBJ whole genome shotgun (WGS) entry which is preliminary data.</text>
</comment>
<feature type="coiled-coil region" evidence="4">
    <location>
        <begin position="82"/>
        <end position="117"/>
    </location>
</feature>
<feature type="compositionally biased region" description="Basic and acidic residues" evidence="5">
    <location>
        <begin position="274"/>
        <end position="298"/>
    </location>
</feature>
<dbReference type="InParanoid" id="A0A212EQB8"/>
<evidence type="ECO:0000256" key="3">
    <source>
        <dbReference type="ARBA" id="ARBA00023242"/>
    </source>
</evidence>
<reference evidence="7 8" key="1">
    <citation type="journal article" date="2011" name="Cell">
        <title>The monarch butterfly genome yields insights into long-distance migration.</title>
        <authorList>
            <person name="Zhan S."/>
            <person name="Merlin C."/>
            <person name="Boore J.L."/>
            <person name="Reppert S.M."/>
        </authorList>
    </citation>
    <scope>NUCLEOTIDE SEQUENCE [LARGE SCALE GENOMIC DNA]</scope>
    <source>
        <strain evidence="7">F-2</strain>
    </source>
</reference>
<feature type="compositionally biased region" description="Basic and acidic residues" evidence="5">
    <location>
        <begin position="34"/>
        <end position="45"/>
    </location>
</feature>
<dbReference type="Pfam" id="PF02847">
    <property type="entry name" value="MA3"/>
    <property type="match status" value="2"/>
</dbReference>
<dbReference type="STRING" id="278856.A0A212EQB8"/>
<sequence length="1019" mass="117411">MKKPNNKPKFTNTRKVLRKQKRQEKKVKRKEHYLKKNIDSTELHRSTSPGKFVKIRPETSEPDNVVKKNKKPKNPPTVQELLKLEQEKEKRATDKLKSMMNEQRRKMLLEANDAEDKIIKKLEKQLGLNKTRNKNNFFADDGLDYLLEVCDRTTSEQIVAAEKHLAEVERDSDFEDDLAAVTGKEPHRKKEKEKEITEDGHDSVDDMDEDDELGSDDDMLGEDSEMSEDGTDFKDNGESDDDGETGDDGEDDSEDDGDEEPERKKRSNNKNNNKTKEKIIAEEDLSKIFSDDEVSHLSDDEELSGGEENSEIEPKEKPDVWEDIYGRKRDKEGNIIKEEKGIYIPPHLRNKDSTSEKEMAQLKRQVKSVLNKLAGTNLHWACTSIENLYTSNSRHSMNTVLTSLYMEGVVGRSMTPERMLAEHAAMIAVLHANVGSEIGAHFLEELCKRFDAMMDTPQPVEDKTLDNLVACLAHLFCFKLYQSTLLFDILSRLTHTLSEKCIDVLLVCVRCAGAALRKEAPLELKTFIHDTQARSTKIGAGVTDGSRIKFLLEVLLAIKNNNLNKIPNYDPSYVEHLKKMTRSIVRKGNYITPLNIRLEDLLKAQERGKWWVVGSAWEGQAEVGDKQTEKQTTHADQRMMELARKQRMNTDVRRSIFCVIMSAEDYMDAFSKLEQLSLKGQQQREISHVLLSCSLHEKAYNPYYSVLADKLCSVDRKYQLSIQYSVWDKIKEIETLSKQSMTNLAQFLIHLFVSKALPLSILKERGKWWVVGSAWEGQAEVGDKQTDKQTTHADQRMMELARKQRMNTDVRRSIFCVIMSAEDYMDAFSKLEQLSLKGQQQREISHVLLSCSLHEKAYNPYYSVLADKLCSVDRKYQLSIQYSVWDKIKEIETLSKQSTTNLAQFLIHLFISKALPLSILKIIQFSDLNKKTVRFMRQILLAVIMNDNLQASLEVFHRIAKPPKLHMFRESLRLFIQHFLIKNAGKQSAVLSEEEMRTLRERAQEVDKILTMHETKLRF</sequence>
<feature type="region of interest" description="Disordered" evidence="5">
    <location>
        <begin position="167"/>
        <end position="319"/>
    </location>
</feature>
<dbReference type="GO" id="GO:0003723">
    <property type="term" value="F:RNA binding"/>
    <property type="evidence" value="ECO:0007669"/>
    <property type="project" value="InterPro"/>
</dbReference>
<dbReference type="KEGG" id="dpl:KGM_200999"/>
<dbReference type="GO" id="GO:0005730">
    <property type="term" value="C:nucleolus"/>
    <property type="evidence" value="ECO:0007669"/>
    <property type="project" value="UniProtKB-SubCell"/>
</dbReference>
<dbReference type="Pfam" id="PF02854">
    <property type="entry name" value="MIF4G"/>
    <property type="match status" value="1"/>
</dbReference>
<feature type="domain" description="MI" evidence="6">
    <location>
        <begin position="651"/>
        <end position="767"/>
    </location>
</feature>
<gene>
    <name evidence="7" type="ORF">KGM_200999</name>
</gene>
<dbReference type="InterPro" id="IPR050781">
    <property type="entry name" value="CWC22_splicing_factor"/>
</dbReference>
<proteinExistence type="inferred from homology"/>
<feature type="domain" description="MI" evidence="6">
    <location>
        <begin position="809"/>
        <end position="925"/>
    </location>
</feature>
<evidence type="ECO:0000313" key="7">
    <source>
        <dbReference type="EMBL" id="OWR43667.1"/>
    </source>
</evidence>
<dbReference type="Proteomes" id="UP000007151">
    <property type="component" value="Unassembled WGS sequence"/>
</dbReference>
<dbReference type="AlphaFoldDB" id="A0A212EQB8"/>
<dbReference type="PROSITE" id="PS51366">
    <property type="entry name" value="MI"/>
    <property type="match status" value="2"/>
</dbReference>
<dbReference type="InterPro" id="IPR016024">
    <property type="entry name" value="ARM-type_fold"/>
</dbReference>
<accession>A0A212EQB8</accession>
<dbReference type="FunCoup" id="A0A212EQB8">
    <property type="interactions" value="1082"/>
</dbReference>
<feature type="compositionally biased region" description="Basic residues" evidence="5">
    <location>
        <begin position="15"/>
        <end position="33"/>
    </location>
</feature>
<protein>
    <submittedName>
        <fullName evidence="7">Nucleolar MIF4G domain-containing protein 1</fullName>
    </submittedName>
</protein>
<evidence type="ECO:0000259" key="6">
    <source>
        <dbReference type="PROSITE" id="PS51366"/>
    </source>
</evidence>
<feature type="compositionally biased region" description="Acidic residues" evidence="5">
    <location>
        <begin position="238"/>
        <end position="260"/>
    </location>
</feature>
<feature type="compositionally biased region" description="Basic and acidic residues" evidence="5">
    <location>
        <begin position="192"/>
        <end position="204"/>
    </location>
</feature>
<dbReference type="GO" id="GO:0042274">
    <property type="term" value="P:ribosomal small subunit biogenesis"/>
    <property type="evidence" value="ECO:0007669"/>
    <property type="project" value="TreeGrafter"/>
</dbReference>
<organism evidence="7 8">
    <name type="scientific">Danaus plexippus plexippus</name>
    <dbReference type="NCBI Taxonomy" id="278856"/>
    <lineage>
        <taxon>Eukaryota</taxon>
        <taxon>Metazoa</taxon>
        <taxon>Ecdysozoa</taxon>
        <taxon>Arthropoda</taxon>
        <taxon>Hexapoda</taxon>
        <taxon>Insecta</taxon>
        <taxon>Pterygota</taxon>
        <taxon>Neoptera</taxon>
        <taxon>Endopterygota</taxon>
        <taxon>Lepidoptera</taxon>
        <taxon>Glossata</taxon>
        <taxon>Ditrysia</taxon>
        <taxon>Papilionoidea</taxon>
        <taxon>Nymphalidae</taxon>
        <taxon>Danainae</taxon>
        <taxon>Danaini</taxon>
        <taxon>Danaina</taxon>
        <taxon>Danaus</taxon>
        <taxon>Danaus</taxon>
    </lineage>
</organism>
<evidence type="ECO:0000256" key="5">
    <source>
        <dbReference type="SAM" id="MobiDB-lite"/>
    </source>
</evidence>
<keyword evidence="3" id="KW-0539">Nucleus</keyword>
<dbReference type="PANTHER" id="PTHR18034:SF4">
    <property type="entry name" value="NUCLEOLAR MIF4G DOMAIN-CONTAINING PROTEIN 1"/>
    <property type="match status" value="1"/>
</dbReference>
<dbReference type="InterPro" id="IPR003890">
    <property type="entry name" value="MIF4G-like_typ-3"/>
</dbReference>
<feature type="region of interest" description="Disordered" evidence="5">
    <location>
        <begin position="1"/>
        <end position="80"/>
    </location>
</feature>
<name>A0A212EQB8_DANPL</name>
<dbReference type="PANTHER" id="PTHR18034">
    <property type="entry name" value="CELL CYCLE CONTROL PROTEIN CWF22-RELATED"/>
    <property type="match status" value="1"/>
</dbReference>
<comment type="subcellular location">
    <subcellularLocation>
        <location evidence="1">Nucleus</location>
        <location evidence="1">Nucleolus</location>
    </subcellularLocation>
</comment>
<dbReference type="SMART" id="SM00544">
    <property type="entry name" value="MA3"/>
    <property type="match status" value="2"/>
</dbReference>
<evidence type="ECO:0000256" key="1">
    <source>
        <dbReference type="ARBA" id="ARBA00004604"/>
    </source>
</evidence>
<dbReference type="SMART" id="SM00543">
    <property type="entry name" value="MIF4G"/>
    <property type="match status" value="1"/>
</dbReference>
<dbReference type="InterPro" id="IPR003891">
    <property type="entry name" value="Initiation_fac_eIF4g_MI"/>
</dbReference>
<evidence type="ECO:0000256" key="2">
    <source>
        <dbReference type="ARBA" id="ARBA00006856"/>
    </source>
</evidence>
<keyword evidence="4" id="KW-0175">Coiled coil</keyword>